<comment type="function">
    <text evidence="1">Involved in DNA recombination.</text>
</comment>
<evidence type="ECO:0000256" key="6">
    <source>
        <dbReference type="SAM" id="Phobius"/>
    </source>
</evidence>
<protein>
    <submittedName>
        <fullName evidence="7">DNA recombination protein RmuC</fullName>
    </submittedName>
</protein>
<dbReference type="AlphaFoldDB" id="A0A1W2GK48"/>
<keyword evidence="3 5" id="KW-0175">Coiled coil</keyword>
<feature type="coiled-coil region" evidence="5">
    <location>
        <begin position="47"/>
        <end position="120"/>
    </location>
</feature>
<dbReference type="PANTHER" id="PTHR30563:SF0">
    <property type="entry name" value="DNA RECOMBINATION PROTEIN RMUC"/>
    <property type="match status" value="1"/>
</dbReference>
<evidence type="ECO:0000313" key="8">
    <source>
        <dbReference type="Proteomes" id="UP000192472"/>
    </source>
</evidence>
<reference evidence="7 8" key="1">
    <citation type="submission" date="2017-04" db="EMBL/GenBank/DDBJ databases">
        <authorList>
            <person name="Afonso C.L."/>
            <person name="Miller P.J."/>
            <person name="Scott M.A."/>
            <person name="Spackman E."/>
            <person name="Goraichik I."/>
            <person name="Dimitrov K.M."/>
            <person name="Suarez D.L."/>
            <person name="Swayne D.E."/>
        </authorList>
    </citation>
    <scope>NUCLEOTIDE SEQUENCE [LARGE SCALE GENOMIC DNA]</scope>
    <source>
        <strain evidence="7 8">DSM 26133</strain>
    </source>
</reference>
<dbReference type="Proteomes" id="UP000192472">
    <property type="component" value="Unassembled WGS sequence"/>
</dbReference>
<keyword evidence="6" id="KW-0812">Transmembrane</keyword>
<evidence type="ECO:0000313" key="7">
    <source>
        <dbReference type="EMBL" id="SMD36951.1"/>
    </source>
</evidence>
<dbReference type="PANTHER" id="PTHR30563">
    <property type="entry name" value="DNA RECOMBINATION PROTEIN RMUC"/>
    <property type="match status" value="1"/>
</dbReference>
<dbReference type="GO" id="GO:0006310">
    <property type="term" value="P:DNA recombination"/>
    <property type="evidence" value="ECO:0007669"/>
    <property type="project" value="UniProtKB-KW"/>
</dbReference>
<sequence>MEVYHFVYLFTGLVLGAGAAWLVAKSKFQNPQNADAQLKTKELELQVKMEIERSESLTANLKEMNDELRGEREKIMQLSNQHSRLESDYKNIQETLKTQKEELNQIREKFSAEFKNMANEILEENSKKFTTHNKEQVDQLLKPLGEKIVAFEKKVEETNKENIARNSALKEQIAGFKELNQKITKEAENLVKALKGDTKAQGNWGEFILESILEKSGLEKQREYFVQQSYADDEGNRYQPDVVVKLPDDKSIIVDSKVSLIAYERYTNTDDKEEKEKQIKAHLLSLRAHIKGLSEKNYQSLYGVEGLDFVLLFIPIEPAFSLAVQKDAELFNDAYSKNIVIVSPATLIATLRTIASIWKQEYQNRNAIEIAKEGGNLYDKFVAFTEDVKGIGRQLDLTQKVYVEAAKKLYEGKGNLINRAEKMKKLGAKATKNMDQKLLERSGED</sequence>
<comment type="similarity">
    <text evidence="2">Belongs to the RmuC family.</text>
</comment>
<dbReference type="OrthoDB" id="370725at2"/>
<dbReference type="InterPro" id="IPR003798">
    <property type="entry name" value="DNA_recombination_RmuC"/>
</dbReference>
<feature type="transmembrane region" description="Helical" evidence="6">
    <location>
        <begin position="6"/>
        <end position="24"/>
    </location>
</feature>
<evidence type="ECO:0000256" key="3">
    <source>
        <dbReference type="ARBA" id="ARBA00023054"/>
    </source>
</evidence>
<keyword evidence="8" id="KW-1185">Reference proteome</keyword>
<name>A0A1W2GK48_REIFA</name>
<evidence type="ECO:0000256" key="5">
    <source>
        <dbReference type="SAM" id="Coils"/>
    </source>
</evidence>
<keyword evidence="6" id="KW-1133">Transmembrane helix</keyword>
<accession>A0A1W2GK48</accession>
<evidence type="ECO:0000256" key="1">
    <source>
        <dbReference type="ARBA" id="ARBA00003416"/>
    </source>
</evidence>
<keyword evidence="6" id="KW-0472">Membrane</keyword>
<proteinExistence type="inferred from homology"/>
<dbReference type="STRING" id="692418.SAMN04488029_3159"/>
<keyword evidence="4" id="KW-0233">DNA recombination</keyword>
<dbReference type="RefSeq" id="WP_084373795.1">
    <property type="nucleotide sequence ID" value="NZ_FWYF01000003.1"/>
</dbReference>
<organism evidence="7 8">
    <name type="scientific">Reichenbachiella faecimaris</name>
    <dbReference type="NCBI Taxonomy" id="692418"/>
    <lineage>
        <taxon>Bacteria</taxon>
        <taxon>Pseudomonadati</taxon>
        <taxon>Bacteroidota</taxon>
        <taxon>Cytophagia</taxon>
        <taxon>Cytophagales</taxon>
        <taxon>Reichenbachiellaceae</taxon>
        <taxon>Reichenbachiella</taxon>
    </lineage>
</organism>
<evidence type="ECO:0000256" key="2">
    <source>
        <dbReference type="ARBA" id="ARBA00009840"/>
    </source>
</evidence>
<gene>
    <name evidence="7" type="ORF">SAMN04488029_3159</name>
</gene>
<dbReference type="EMBL" id="FWYF01000003">
    <property type="protein sequence ID" value="SMD36951.1"/>
    <property type="molecule type" value="Genomic_DNA"/>
</dbReference>
<dbReference type="Pfam" id="PF02646">
    <property type="entry name" value="RmuC"/>
    <property type="match status" value="1"/>
</dbReference>
<evidence type="ECO:0000256" key="4">
    <source>
        <dbReference type="ARBA" id="ARBA00023172"/>
    </source>
</evidence>